<evidence type="ECO:0000256" key="2">
    <source>
        <dbReference type="ARBA" id="ARBA00005811"/>
    </source>
</evidence>
<dbReference type="STRING" id="655353.SAMN04488056_10868"/>
<gene>
    <name evidence="9" type="ORF">SAMN04488056_10868</name>
</gene>
<evidence type="ECO:0000256" key="6">
    <source>
        <dbReference type="ARBA" id="ARBA00023136"/>
    </source>
</evidence>
<dbReference type="Pfam" id="PF02472">
    <property type="entry name" value="ExbD"/>
    <property type="match status" value="1"/>
</dbReference>
<dbReference type="PANTHER" id="PTHR30558:SF3">
    <property type="entry name" value="BIOPOLYMER TRANSPORT PROTEIN EXBD-RELATED"/>
    <property type="match status" value="1"/>
</dbReference>
<evidence type="ECO:0000313" key="10">
    <source>
        <dbReference type="Proteomes" id="UP000199236"/>
    </source>
</evidence>
<evidence type="ECO:0000256" key="3">
    <source>
        <dbReference type="ARBA" id="ARBA00022475"/>
    </source>
</evidence>
<dbReference type="GO" id="GO:0005886">
    <property type="term" value="C:plasma membrane"/>
    <property type="evidence" value="ECO:0007669"/>
    <property type="project" value="UniProtKB-SubCell"/>
</dbReference>
<keyword evidence="6 8" id="KW-0472">Membrane</keyword>
<keyword evidence="10" id="KW-1185">Reference proteome</keyword>
<keyword evidence="3" id="KW-1003">Cell membrane</keyword>
<keyword evidence="5 8" id="KW-1133">Transmembrane helix</keyword>
<evidence type="ECO:0000256" key="8">
    <source>
        <dbReference type="SAM" id="Phobius"/>
    </source>
</evidence>
<dbReference type="GO" id="GO:0022857">
    <property type="term" value="F:transmembrane transporter activity"/>
    <property type="evidence" value="ECO:0007669"/>
    <property type="project" value="InterPro"/>
</dbReference>
<evidence type="ECO:0000256" key="4">
    <source>
        <dbReference type="ARBA" id="ARBA00022692"/>
    </source>
</evidence>
<dbReference type="PANTHER" id="PTHR30558">
    <property type="entry name" value="EXBD MEMBRANE COMPONENT OF PMF-DRIVEN MACROMOLECULE IMPORT SYSTEM"/>
    <property type="match status" value="1"/>
</dbReference>
<protein>
    <submittedName>
        <fullName evidence="9">Outer membrane transport energization protein ExbD</fullName>
    </submittedName>
</protein>
<evidence type="ECO:0000313" key="9">
    <source>
        <dbReference type="EMBL" id="SFO55961.1"/>
    </source>
</evidence>
<feature type="transmembrane region" description="Helical" evidence="8">
    <location>
        <begin position="16"/>
        <end position="36"/>
    </location>
</feature>
<reference evidence="9 10" key="1">
    <citation type="submission" date="2016-10" db="EMBL/GenBank/DDBJ databases">
        <authorList>
            <person name="de Groot N.N."/>
        </authorList>
    </citation>
    <scope>NUCLEOTIDE SEQUENCE [LARGE SCALE GENOMIC DNA]</scope>
    <source>
        <strain evidence="9 10">CGMCC 1.9157</strain>
    </source>
</reference>
<keyword evidence="7" id="KW-0813">Transport</keyword>
<evidence type="ECO:0000256" key="1">
    <source>
        <dbReference type="ARBA" id="ARBA00004162"/>
    </source>
</evidence>
<comment type="subcellular location">
    <subcellularLocation>
        <location evidence="1">Cell membrane</location>
        <topology evidence="1">Single-pass membrane protein</topology>
    </subcellularLocation>
    <subcellularLocation>
        <location evidence="7">Cell membrane</location>
        <topology evidence="7">Single-pass type II membrane protein</topology>
    </subcellularLocation>
</comment>
<keyword evidence="4 7" id="KW-0812">Transmembrane</keyword>
<proteinExistence type="inferred from homology"/>
<organism evidence="9 10">
    <name type="scientific">Cohaesibacter marisflavi</name>
    <dbReference type="NCBI Taxonomy" id="655353"/>
    <lineage>
        <taxon>Bacteria</taxon>
        <taxon>Pseudomonadati</taxon>
        <taxon>Pseudomonadota</taxon>
        <taxon>Alphaproteobacteria</taxon>
        <taxon>Hyphomicrobiales</taxon>
        <taxon>Cohaesibacteraceae</taxon>
    </lineage>
</organism>
<accession>A0A1I5I7D1</accession>
<name>A0A1I5I7D1_9HYPH</name>
<keyword evidence="7" id="KW-0653">Protein transport</keyword>
<dbReference type="GO" id="GO:0015031">
    <property type="term" value="P:protein transport"/>
    <property type="evidence" value="ECO:0007669"/>
    <property type="project" value="UniProtKB-KW"/>
</dbReference>
<evidence type="ECO:0000256" key="7">
    <source>
        <dbReference type="RuleBase" id="RU003879"/>
    </source>
</evidence>
<comment type="similarity">
    <text evidence="2 7">Belongs to the ExbD/TolR family.</text>
</comment>
<dbReference type="AlphaFoldDB" id="A0A1I5I7D1"/>
<dbReference type="Proteomes" id="UP000199236">
    <property type="component" value="Unassembled WGS sequence"/>
</dbReference>
<dbReference type="InterPro" id="IPR003400">
    <property type="entry name" value="ExbD"/>
</dbReference>
<sequence length="133" mass="14090">MGGLAMRLSAPRKRRSIVGLTSLIDVIFLLLLFFMLSSTFSRYSQLDLGVAGVGSGSGGERPKLIMSLSDDSVLLLNGRVTELGGLDAALEPFLAEGVERAVIVPRGDVTLQELVALLETVKSSKLKSVSLAN</sequence>
<evidence type="ECO:0000256" key="5">
    <source>
        <dbReference type="ARBA" id="ARBA00022989"/>
    </source>
</evidence>
<dbReference type="EMBL" id="FOVR01000008">
    <property type="protein sequence ID" value="SFO55961.1"/>
    <property type="molecule type" value="Genomic_DNA"/>
</dbReference>